<organism evidence="1 2">
    <name type="scientific">Zopfia rhizophila CBS 207.26</name>
    <dbReference type="NCBI Taxonomy" id="1314779"/>
    <lineage>
        <taxon>Eukaryota</taxon>
        <taxon>Fungi</taxon>
        <taxon>Dikarya</taxon>
        <taxon>Ascomycota</taxon>
        <taxon>Pezizomycotina</taxon>
        <taxon>Dothideomycetes</taxon>
        <taxon>Dothideomycetes incertae sedis</taxon>
        <taxon>Zopfiaceae</taxon>
        <taxon>Zopfia</taxon>
    </lineage>
</organism>
<dbReference type="EMBL" id="ML994614">
    <property type="protein sequence ID" value="KAF2193034.1"/>
    <property type="molecule type" value="Genomic_DNA"/>
</dbReference>
<dbReference type="Proteomes" id="UP000800200">
    <property type="component" value="Unassembled WGS sequence"/>
</dbReference>
<feature type="non-terminal residue" evidence="1">
    <location>
        <position position="1"/>
    </location>
</feature>
<name>A0A6A6EN79_9PEZI</name>
<accession>A0A6A6EN79</accession>
<evidence type="ECO:0000313" key="1">
    <source>
        <dbReference type="EMBL" id="KAF2193034.1"/>
    </source>
</evidence>
<proteinExistence type="predicted"/>
<sequence>MLVLLGLHDSHSHDSRYSLHMPTLSWVVLHGLDSNVRHTKHTLYSTNTAV</sequence>
<dbReference type="AlphaFoldDB" id="A0A6A6EN79"/>
<keyword evidence="2" id="KW-1185">Reference proteome</keyword>
<reference evidence="1" key="1">
    <citation type="journal article" date="2020" name="Stud. Mycol.">
        <title>101 Dothideomycetes genomes: a test case for predicting lifestyles and emergence of pathogens.</title>
        <authorList>
            <person name="Haridas S."/>
            <person name="Albert R."/>
            <person name="Binder M."/>
            <person name="Bloem J."/>
            <person name="Labutti K."/>
            <person name="Salamov A."/>
            <person name="Andreopoulos B."/>
            <person name="Baker S."/>
            <person name="Barry K."/>
            <person name="Bills G."/>
            <person name="Bluhm B."/>
            <person name="Cannon C."/>
            <person name="Castanera R."/>
            <person name="Culley D."/>
            <person name="Daum C."/>
            <person name="Ezra D."/>
            <person name="Gonzalez J."/>
            <person name="Henrissat B."/>
            <person name="Kuo A."/>
            <person name="Liang C."/>
            <person name="Lipzen A."/>
            <person name="Lutzoni F."/>
            <person name="Magnuson J."/>
            <person name="Mondo S."/>
            <person name="Nolan M."/>
            <person name="Ohm R."/>
            <person name="Pangilinan J."/>
            <person name="Park H.-J."/>
            <person name="Ramirez L."/>
            <person name="Alfaro M."/>
            <person name="Sun H."/>
            <person name="Tritt A."/>
            <person name="Yoshinaga Y."/>
            <person name="Zwiers L.-H."/>
            <person name="Turgeon B."/>
            <person name="Goodwin S."/>
            <person name="Spatafora J."/>
            <person name="Crous P."/>
            <person name="Grigoriev I."/>
        </authorList>
    </citation>
    <scope>NUCLEOTIDE SEQUENCE</scope>
    <source>
        <strain evidence="1">CBS 207.26</strain>
    </source>
</reference>
<evidence type="ECO:0000313" key="2">
    <source>
        <dbReference type="Proteomes" id="UP000800200"/>
    </source>
</evidence>
<gene>
    <name evidence="1" type="ORF">K469DRAFT_715057</name>
</gene>
<protein>
    <submittedName>
        <fullName evidence="1">Uncharacterized protein</fullName>
    </submittedName>
</protein>